<organism evidence="2 3">
    <name type="scientific">Brassica napus</name>
    <name type="common">Rape</name>
    <dbReference type="NCBI Taxonomy" id="3708"/>
    <lineage>
        <taxon>Eukaryota</taxon>
        <taxon>Viridiplantae</taxon>
        <taxon>Streptophyta</taxon>
        <taxon>Embryophyta</taxon>
        <taxon>Tracheophyta</taxon>
        <taxon>Spermatophyta</taxon>
        <taxon>Magnoliopsida</taxon>
        <taxon>eudicotyledons</taxon>
        <taxon>Gunneridae</taxon>
        <taxon>Pentapetalae</taxon>
        <taxon>rosids</taxon>
        <taxon>malvids</taxon>
        <taxon>Brassicales</taxon>
        <taxon>Brassicaceae</taxon>
        <taxon>Brassiceae</taxon>
        <taxon>Brassica</taxon>
    </lineage>
</organism>
<dbReference type="PANTHER" id="PTHR10412:SF19">
    <property type="entry name" value="MANNOSYL-OLIGOSACCHARIDE GLUCOSIDASE"/>
    <property type="match status" value="1"/>
</dbReference>
<protein>
    <recommendedName>
        <fullName evidence="1">Glycosyl hydrolase family 63 C-terminal domain-containing protein</fullName>
    </recommendedName>
</protein>
<dbReference type="PANTHER" id="PTHR10412">
    <property type="entry name" value="MANNOSYL-OLIGOSACCHARIDE GLUCOSIDASE"/>
    <property type="match status" value="1"/>
</dbReference>
<evidence type="ECO:0000259" key="1">
    <source>
        <dbReference type="Pfam" id="PF03200"/>
    </source>
</evidence>
<dbReference type="Gene3D" id="2.70.98.110">
    <property type="entry name" value="Glycosyl hydrolase family 63, N-terminal domain"/>
    <property type="match status" value="1"/>
</dbReference>
<accession>A0ABQ7Z9E6</accession>
<reference evidence="2 3" key="1">
    <citation type="submission" date="2021-05" db="EMBL/GenBank/DDBJ databases">
        <title>Genome Assembly of Synthetic Allotetraploid Brassica napus Reveals Homoeologous Exchanges between Subgenomes.</title>
        <authorList>
            <person name="Davis J.T."/>
        </authorList>
    </citation>
    <scope>NUCLEOTIDE SEQUENCE [LARGE SCALE GENOMIC DNA]</scope>
    <source>
        <strain evidence="3">cv. Da-Ae</strain>
        <tissue evidence="2">Seedling</tissue>
    </source>
</reference>
<comment type="caution">
    <text evidence="2">The sequence shown here is derived from an EMBL/GenBank/DDBJ whole genome shotgun (WGS) entry which is preliminary data.</text>
</comment>
<evidence type="ECO:0000313" key="2">
    <source>
        <dbReference type="EMBL" id="KAH0876845.1"/>
    </source>
</evidence>
<dbReference type="Pfam" id="PF03200">
    <property type="entry name" value="Glyco_hydro_63"/>
    <property type="match status" value="1"/>
</dbReference>
<dbReference type="InterPro" id="IPR004888">
    <property type="entry name" value="Glycoside_hydrolase_63"/>
</dbReference>
<dbReference type="SUPFAM" id="SSF48208">
    <property type="entry name" value="Six-hairpin glycosidases"/>
    <property type="match status" value="1"/>
</dbReference>
<feature type="non-terminal residue" evidence="2">
    <location>
        <position position="617"/>
    </location>
</feature>
<sequence length="617" mass="70911">LQGSSTLVCGSREVDVGNWQLHLKSEVAFSLICSASPYLQTPGLVSHYCGFKTANSVNLSDLVQKNLTENMFGQVKLSDTAEDDSNVYVFQISTMSQFSTIDIAFISGIDEKTADMEDRTNTLTGSQLTTLLAEKHVAFDEKFRECFNLSEENDAKTLEVGKAAIGNMLGGIGYLYGQSKVYYHKSKHHFLHYWPAELYTAVPCRSKLPWGQLSDEGFHQMLIWRWDFRITLDIVGHWLDLMNVEGWIPREQILGLEALRVSNCTKIKHDHVQYPDVVNPPTLLLVLCGNKFFLYEKKFNDEESAEIVSFLEAWFQWLYTSQKWKKEGSFYWRGRDSTTVQHSCNTVASGMDDYPWASHPSDDEMHVDLRCWIYLAADCMKFITTFLQRKKNDYSSIVHQLSDFDDLNKMHYDRDHKTYLDFGNHAEKVRLVIDVGRGIRVTNEEPELKKVPHVGYASLFPFMSKIIPPHSEILEQQLDLISSNELVCSDYGLLSLAKTSSSYMTPNSLMNQPPCWRGPIWMNINYMILASLKHYSSVEGPYSDKARDIYVKLRNNLISNVVGEYDKTRYIWERYDQTKGTGEGGRNFTGWSALILLIMTEDYPRLQKRSWLSNPAH</sequence>
<proteinExistence type="predicted"/>
<dbReference type="InterPro" id="IPR012341">
    <property type="entry name" value="6hp_glycosidase-like_sf"/>
</dbReference>
<keyword evidence="3" id="KW-1185">Reference proteome</keyword>
<dbReference type="InterPro" id="IPR038518">
    <property type="entry name" value="Glyco_hydro_63N_sf"/>
</dbReference>
<gene>
    <name evidence="2" type="ORF">HID58_064239</name>
</gene>
<evidence type="ECO:0000313" key="3">
    <source>
        <dbReference type="Proteomes" id="UP000824890"/>
    </source>
</evidence>
<dbReference type="Gene3D" id="1.50.10.10">
    <property type="match status" value="1"/>
</dbReference>
<dbReference type="Proteomes" id="UP000824890">
    <property type="component" value="Unassembled WGS sequence"/>
</dbReference>
<dbReference type="InterPro" id="IPR031335">
    <property type="entry name" value="Glyco_hydro_63_C"/>
</dbReference>
<dbReference type="InterPro" id="IPR008928">
    <property type="entry name" value="6-hairpin_glycosidase_sf"/>
</dbReference>
<feature type="domain" description="Glycosyl hydrolase family 63 C-terminal" evidence="1">
    <location>
        <begin position="123"/>
        <end position="601"/>
    </location>
</feature>
<name>A0ABQ7Z9E6_BRANA</name>
<feature type="non-terminal residue" evidence="2">
    <location>
        <position position="1"/>
    </location>
</feature>
<dbReference type="EMBL" id="JAGKQM010000015">
    <property type="protein sequence ID" value="KAH0876845.1"/>
    <property type="molecule type" value="Genomic_DNA"/>
</dbReference>